<gene>
    <name evidence="1" type="primary">pilM</name>
    <name evidence="1" type="ORF">V5R04_06715</name>
</gene>
<dbReference type="EMBL" id="CP146203">
    <property type="protein sequence ID" value="XBH22900.1"/>
    <property type="molecule type" value="Genomic_DNA"/>
</dbReference>
<dbReference type="Pfam" id="PF11104">
    <property type="entry name" value="PilM_2"/>
    <property type="match status" value="1"/>
</dbReference>
<protein>
    <submittedName>
        <fullName evidence="1">Pilus assembly protein PilM</fullName>
    </submittedName>
</protein>
<dbReference type="InterPro" id="IPR043129">
    <property type="entry name" value="ATPase_NBD"/>
</dbReference>
<dbReference type="InterPro" id="IPR005883">
    <property type="entry name" value="PilM"/>
</dbReference>
<name>A0AAU7DYY0_9MICO</name>
<dbReference type="CDD" id="cd24049">
    <property type="entry name" value="ASKHA_NBD_PilM"/>
    <property type="match status" value="1"/>
</dbReference>
<sequence>MATLVGLDIGTDGVRAVETTTTARSITVRKAHAIPLDPGVFTGGKVSDPAGLTAALRLLWKYGKFSTKKANLVVGSHPSVVVRGAAIAYLPKKDDRNVFVAETARHTMPVNSETLYLDHHVANVYTSPQVEGPDHTMADIALAGVDRESLDGILNCTIQAGLAPHSVDVTTFALARLVTASTSSSHSIDVLVHIGATTVTVTGILANQFAYQSAMNHFCGQDLTADIAEHFGVPVPEAEQLKVSFTQNQAERFDPFALDPQTIIAQWTTALVREIQSAITEMTQGIGHPVGRIWISGGGSGLPNLAARVSASQPAQVKVTVLDATTWVSNPQRLVSAHVQGQDLTAALAASVQ</sequence>
<proteinExistence type="predicted"/>
<reference evidence="1" key="1">
    <citation type="submission" date="2024-02" db="EMBL/GenBank/DDBJ databases">
        <title>Tomenella chthoni gen. nov. sp. nov., a member of the family Jonesiaceae isolated from bat guano.</title>
        <authorList>
            <person name="Miller S.L."/>
            <person name="King J."/>
            <person name="Sankaranarayanan K."/>
            <person name="Lawson P.A."/>
        </authorList>
    </citation>
    <scope>NUCLEOTIDE SEQUENCE</scope>
    <source>
        <strain evidence="1">BS-20</strain>
    </source>
</reference>
<dbReference type="SUPFAM" id="SSF53067">
    <property type="entry name" value="Actin-like ATPase domain"/>
    <property type="match status" value="1"/>
</dbReference>
<dbReference type="PANTHER" id="PTHR32432:SF3">
    <property type="entry name" value="ETHANOLAMINE UTILIZATION PROTEIN EUTJ"/>
    <property type="match status" value="1"/>
</dbReference>
<dbReference type="Gene3D" id="3.30.1490.300">
    <property type="match status" value="1"/>
</dbReference>
<dbReference type="Gene3D" id="3.30.420.40">
    <property type="match status" value="2"/>
</dbReference>
<organism evidence="1">
    <name type="scientific">Jonesiaceae bacterium BS-20</name>
    <dbReference type="NCBI Taxonomy" id="3120821"/>
    <lineage>
        <taxon>Bacteria</taxon>
        <taxon>Bacillati</taxon>
        <taxon>Actinomycetota</taxon>
        <taxon>Actinomycetes</taxon>
        <taxon>Micrococcales</taxon>
        <taxon>Jonesiaceae</taxon>
    </lineage>
</organism>
<dbReference type="InterPro" id="IPR050696">
    <property type="entry name" value="FtsA/MreB"/>
</dbReference>
<evidence type="ECO:0000313" key="1">
    <source>
        <dbReference type="EMBL" id="XBH22900.1"/>
    </source>
</evidence>
<dbReference type="PANTHER" id="PTHR32432">
    <property type="entry name" value="CELL DIVISION PROTEIN FTSA-RELATED"/>
    <property type="match status" value="1"/>
</dbReference>
<dbReference type="AlphaFoldDB" id="A0AAU7DYY0"/>
<accession>A0AAU7DYY0</accession>